<dbReference type="Proteomes" id="UP000248198">
    <property type="component" value="Unassembled WGS sequence"/>
</dbReference>
<feature type="coiled-coil region" evidence="1">
    <location>
        <begin position="36"/>
        <end position="89"/>
    </location>
</feature>
<sequence>MQQELKKSLSAAIAQFNSKRSQLLQAAFQSGGQDAVEKLEQEYDVLRDAYFEILQRELDENNHLYKQLTDQAKTEADNLTKSIKQLNNINDIINLATSVINLVGRILIVLGV</sequence>
<evidence type="ECO:0000313" key="2">
    <source>
        <dbReference type="EMBL" id="PYF74863.1"/>
    </source>
</evidence>
<gene>
    <name evidence="2" type="ORF">B0O44_103309</name>
</gene>
<keyword evidence="3" id="KW-1185">Reference proteome</keyword>
<dbReference type="RefSeq" id="WP_110829693.1">
    <property type="nucleotide sequence ID" value="NZ_QKLU01000003.1"/>
</dbReference>
<protein>
    <submittedName>
        <fullName evidence="2">Uncharacterized protein</fullName>
    </submittedName>
</protein>
<dbReference type="AlphaFoldDB" id="A0A318UFH5"/>
<comment type="caution">
    <text evidence="2">The sequence shown here is derived from an EMBL/GenBank/DDBJ whole genome shotgun (WGS) entry which is preliminary data.</text>
</comment>
<proteinExistence type="predicted"/>
<organism evidence="2 3">
    <name type="scientific">Pedobacter nutrimenti</name>
    <dbReference type="NCBI Taxonomy" id="1241337"/>
    <lineage>
        <taxon>Bacteria</taxon>
        <taxon>Pseudomonadati</taxon>
        <taxon>Bacteroidota</taxon>
        <taxon>Sphingobacteriia</taxon>
        <taxon>Sphingobacteriales</taxon>
        <taxon>Sphingobacteriaceae</taxon>
        <taxon>Pedobacter</taxon>
    </lineage>
</organism>
<evidence type="ECO:0000313" key="3">
    <source>
        <dbReference type="Proteomes" id="UP000248198"/>
    </source>
</evidence>
<dbReference type="OrthoDB" id="1494596at2"/>
<evidence type="ECO:0000256" key="1">
    <source>
        <dbReference type="SAM" id="Coils"/>
    </source>
</evidence>
<dbReference type="EMBL" id="QKLU01000003">
    <property type="protein sequence ID" value="PYF74863.1"/>
    <property type="molecule type" value="Genomic_DNA"/>
</dbReference>
<reference evidence="2 3" key="1">
    <citation type="submission" date="2018-06" db="EMBL/GenBank/DDBJ databases">
        <title>Genomic Encyclopedia of Archaeal and Bacterial Type Strains, Phase II (KMG-II): from individual species to whole genera.</title>
        <authorList>
            <person name="Goeker M."/>
        </authorList>
    </citation>
    <scope>NUCLEOTIDE SEQUENCE [LARGE SCALE GENOMIC DNA]</scope>
    <source>
        <strain evidence="2 3">DSM 27372</strain>
    </source>
</reference>
<name>A0A318UFH5_9SPHI</name>
<keyword evidence="1" id="KW-0175">Coiled coil</keyword>
<accession>A0A318UFH5</accession>